<gene>
    <name evidence="2" type="ORF">MYAM1_003958</name>
</gene>
<accession>A0AAJ5YX89</accession>
<evidence type="ECO:0000259" key="1">
    <source>
        <dbReference type="Pfam" id="PF08241"/>
    </source>
</evidence>
<dbReference type="PANTHER" id="PTHR43591">
    <property type="entry name" value="METHYLTRANSFERASE"/>
    <property type="match status" value="1"/>
</dbReference>
<dbReference type="EMBL" id="CP119949">
    <property type="protein sequence ID" value="WFD01196.1"/>
    <property type="molecule type" value="Genomic_DNA"/>
</dbReference>
<name>A0AAJ5YX89_9BASI</name>
<feature type="domain" description="Methyltransferase type 11" evidence="1">
    <location>
        <begin position="257"/>
        <end position="351"/>
    </location>
</feature>
<dbReference type="InterPro" id="IPR013216">
    <property type="entry name" value="Methyltransf_11"/>
</dbReference>
<proteinExistence type="predicted"/>
<sequence length="482" mass="54438">MHSSSRYTHGYNENVLTNHRGRTAENSANQLLPYLNSEQQLLDIGSGAGTITCGLASYVRKVTALEVNEQAMDLTRMEADRQSVSLEYVVGDIHSLPFEDNTFDVVHVHQVLQHIDNQAAAMEEMRRVTKPGGIVACRESIYSAFTWYPPNHGLNHWKALYMDVVRSNGGEPDAGARLLEWAQQANFTHNQCGVDTWCFATPQDRDHWGGMWEKRIVNSDIADSARSRGVSEEKLRSISAAWAEWKNTPYGWYMRLLDVGSGAGTITCDFQKLVKEVTALEYDQEALELTMAEAKRRDVHLQGVIGDIHSLPFEDNSFDVVHAHQVLQHVGDPVQALKEMRRVVKVGGIVAAQDSDFESYTWYPSDPLLDEWKTIYLQIAQSNRGEPNAGRRLLDWAQQAGFTQITPSATSWCFATPDSREYWGGMWEKRILQSRINEQARNELNIPESKLKDISGAWGRWKVAKNGWFMVPHGNLIAVKST</sequence>
<dbReference type="InterPro" id="IPR029063">
    <property type="entry name" value="SAM-dependent_MTases_sf"/>
</dbReference>
<keyword evidence="3" id="KW-1185">Reference proteome</keyword>
<dbReference type="SUPFAM" id="SSF53335">
    <property type="entry name" value="S-adenosyl-L-methionine-dependent methyltransferases"/>
    <property type="match status" value="2"/>
</dbReference>
<dbReference type="Pfam" id="PF08241">
    <property type="entry name" value="Methyltransf_11"/>
    <property type="match status" value="2"/>
</dbReference>
<evidence type="ECO:0000313" key="2">
    <source>
        <dbReference type="EMBL" id="WFD01196.1"/>
    </source>
</evidence>
<dbReference type="Gene3D" id="3.40.50.150">
    <property type="entry name" value="Vaccinia Virus protein VP39"/>
    <property type="match status" value="2"/>
</dbReference>
<evidence type="ECO:0000313" key="3">
    <source>
        <dbReference type="Proteomes" id="UP001219567"/>
    </source>
</evidence>
<reference evidence="2 3" key="1">
    <citation type="submission" date="2023-03" db="EMBL/GenBank/DDBJ databases">
        <title>Mating type loci evolution in Malassezia.</title>
        <authorList>
            <person name="Coelho M.A."/>
        </authorList>
    </citation>
    <scope>NUCLEOTIDE SEQUENCE [LARGE SCALE GENOMIC DNA]</scope>
    <source>
        <strain evidence="2 3">CBS 9725</strain>
    </source>
</reference>
<dbReference type="PANTHER" id="PTHR43591:SF24">
    <property type="entry name" value="2-METHOXY-6-POLYPRENYL-1,4-BENZOQUINOL METHYLASE, MITOCHONDRIAL"/>
    <property type="match status" value="1"/>
</dbReference>
<feature type="domain" description="Methyltransferase type 11" evidence="1">
    <location>
        <begin position="42"/>
        <end position="137"/>
    </location>
</feature>
<protein>
    <recommendedName>
        <fullName evidence="1">Methyltransferase type 11 domain-containing protein</fullName>
    </recommendedName>
</protein>
<organism evidence="2 3">
    <name type="scientific">Malassezia yamatoensis</name>
    <dbReference type="NCBI Taxonomy" id="253288"/>
    <lineage>
        <taxon>Eukaryota</taxon>
        <taxon>Fungi</taxon>
        <taxon>Dikarya</taxon>
        <taxon>Basidiomycota</taxon>
        <taxon>Ustilaginomycotina</taxon>
        <taxon>Malasseziomycetes</taxon>
        <taxon>Malasseziales</taxon>
        <taxon>Malasseziaceae</taxon>
        <taxon>Malassezia</taxon>
    </lineage>
</organism>
<dbReference type="CDD" id="cd02440">
    <property type="entry name" value="AdoMet_MTases"/>
    <property type="match status" value="2"/>
</dbReference>
<dbReference type="Proteomes" id="UP001219567">
    <property type="component" value="Chromosome 7"/>
</dbReference>
<dbReference type="AlphaFoldDB" id="A0AAJ5YX89"/>
<dbReference type="GO" id="GO:0008757">
    <property type="term" value="F:S-adenosylmethionine-dependent methyltransferase activity"/>
    <property type="evidence" value="ECO:0007669"/>
    <property type="project" value="InterPro"/>
</dbReference>